<protein>
    <submittedName>
        <fullName evidence="2">Family 2 glycosyl transferase</fullName>
    </submittedName>
</protein>
<organism evidence="2 3">
    <name type="scientific">Sulfuricella denitrificans (strain DSM 22764 / NBRC 105220 / skB26)</name>
    <dbReference type="NCBI Taxonomy" id="1163617"/>
    <lineage>
        <taxon>Bacteria</taxon>
        <taxon>Pseudomonadati</taxon>
        <taxon>Pseudomonadota</taxon>
        <taxon>Betaproteobacteria</taxon>
        <taxon>Nitrosomonadales</taxon>
        <taxon>Sulfuricellaceae</taxon>
        <taxon>Sulfuricella</taxon>
    </lineage>
</organism>
<evidence type="ECO:0000313" key="2">
    <source>
        <dbReference type="EMBL" id="BAN36773.1"/>
    </source>
</evidence>
<dbReference type="InterPro" id="IPR001173">
    <property type="entry name" value="Glyco_trans_2-like"/>
</dbReference>
<dbReference type="CDD" id="cd00761">
    <property type="entry name" value="Glyco_tranf_GTA_type"/>
    <property type="match status" value="1"/>
</dbReference>
<dbReference type="SUPFAM" id="SSF53448">
    <property type="entry name" value="Nucleotide-diphospho-sugar transferases"/>
    <property type="match status" value="1"/>
</dbReference>
<dbReference type="PANTHER" id="PTHR43685">
    <property type="entry name" value="GLYCOSYLTRANSFERASE"/>
    <property type="match status" value="1"/>
</dbReference>
<feature type="domain" description="Glycosyltransferase 2-like" evidence="1">
    <location>
        <begin position="5"/>
        <end position="127"/>
    </location>
</feature>
<dbReference type="Pfam" id="PF00535">
    <property type="entry name" value="Glycos_transf_2"/>
    <property type="match status" value="1"/>
</dbReference>
<dbReference type="Gene3D" id="3.90.550.10">
    <property type="entry name" value="Spore Coat Polysaccharide Biosynthesis Protein SpsA, Chain A"/>
    <property type="match status" value="1"/>
</dbReference>
<proteinExistence type="predicted"/>
<evidence type="ECO:0000313" key="3">
    <source>
        <dbReference type="Proteomes" id="UP000015559"/>
    </source>
</evidence>
<accession>S6ADW4</accession>
<dbReference type="GO" id="GO:0016740">
    <property type="term" value="F:transferase activity"/>
    <property type="evidence" value="ECO:0007669"/>
    <property type="project" value="UniProtKB-KW"/>
</dbReference>
<sequence>MPRVSVIIPTHNRPVLLAEALTSLLAQTFTDWEALIVDDASTTPVTIDEGDKRIRVLRHSSSQGGAAAKNAGIKDASAEILAFLDDDDLYAPQYLERALGILDRNPNLDVVFMGVSWFGTAGSWGQRNYDEAMAKTLALAQGKALEEGVITFGDRLLDALLKSVPMAFQRPVVRKRALERIGPYRPDCLLWDCDWAISAALNASTAFLPDGLYLQRAEGQGYSSRGNRRLEHLASSIEIKDRFLQNAHHGLYPQRLIPQFRKAAAMAWFDLAWHHYQQNNRRRAFGALWASELRQFSLPHLKLLVRLMLPNKSL</sequence>
<dbReference type="RefSeq" id="WP_009207265.1">
    <property type="nucleotide sequence ID" value="NC_022357.1"/>
</dbReference>
<dbReference type="OrthoDB" id="8564828at2"/>
<keyword evidence="3" id="KW-1185">Reference proteome</keyword>
<dbReference type="EMBL" id="AP013066">
    <property type="protein sequence ID" value="BAN36773.1"/>
    <property type="molecule type" value="Genomic_DNA"/>
</dbReference>
<dbReference type="eggNOG" id="COG1216">
    <property type="taxonomic scope" value="Bacteria"/>
</dbReference>
<dbReference type="InterPro" id="IPR050834">
    <property type="entry name" value="Glycosyltransf_2"/>
</dbReference>
<dbReference type="KEGG" id="sdr:SCD_n02974"/>
<reference evidence="2 3" key="1">
    <citation type="journal article" date="2012" name="Appl. Environ. Microbiol.">
        <title>Draft genome sequence of a psychrotolerant sulfur-oxidizing bacterium, Sulfuricella denitrificans skB26, and proteomic insights into cold adaptation.</title>
        <authorList>
            <person name="Watanabe T."/>
            <person name="Kojima H."/>
            <person name="Fukui M."/>
        </authorList>
    </citation>
    <scope>NUCLEOTIDE SEQUENCE [LARGE SCALE GENOMIC DNA]</scope>
    <source>
        <strain evidence="3">skB26</strain>
    </source>
</reference>
<keyword evidence="2" id="KW-0808">Transferase</keyword>
<dbReference type="InterPro" id="IPR029044">
    <property type="entry name" value="Nucleotide-diphossugar_trans"/>
</dbReference>
<dbReference type="AlphaFoldDB" id="S6ADW4"/>
<name>S6ADW4_SULDS</name>
<dbReference type="HOGENOM" id="CLU_868588_0_0_4"/>
<gene>
    <name evidence="2" type="ORF">SCD_n02974</name>
</gene>
<dbReference type="Proteomes" id="UP000015559">
    <property type="component" value="Chromosome"/>
</dbReference>
<evidence type="ECO:0000259" key="1">
    <source>
        <dbReference type="Pfam" id="PF00535"/>
    </source>
</evidence>
<dbReference type="STRING" id="1163617.SCD_n02974"/>
<dbReference type="PANTHER" id="PTHR43685:SF2">
    <property type="entry name" value="GLYCOSYLTRANSFERASE 2-LIKE DOMAIN-CONTAINING PROTEIN"/>
    <property type="match status" value="1"/>
</dbReference>